<organism evidence="2 3">
    <name type="scientific">Seonamhaeicola marinus</name>
    <dbReference type="NCBI Taxonomy" id="1912246"/>
    <lineage>
        <taxon>Bacteria</taxon>
        <taxon>Pseudomonadati</taxon>
        <taxon>Bacteroidota</taxon>
        <taxon>Flavobacteriia</taxon>
        <taxon>Flavobacteriales</taxon>
        <taxon>Flavobacteriaceae</taxon>
    </lineage>
</organism>
<feature type="transmembrane region" description="Helical" evidence="1">
    <location>
        <begin position="199"/>
        <end position="228"/>
    </location>
</feature>
<dbReference type="PANTHER" id="PTHR40076">
    <property type="entry name" value="MEMBRANE PROTEIN-RELATED"/>
    <property type="match status" value="1"/>
</dbReference>
<keyword evidence="1" id="KW-1133">Transmembrane helix</keyword>
<keyword evidence="3" id="KW-1185">Reference proteome</keyword>
<dbReference type="Proteomes" id="UP000323930">
    <property type="component" value="Unassembled WGS sequence"/>
</dbReference>
<dbReference type="RefSeq" id="WP_148544136.1">
    <property type="nucleotide sequence ID" value="NZ_VSDQ01000679.1"/>
</dbReference>
<evidence type="ECO:0000313" key="3">
    <source>
        <dbReference type="Proteomes" id="UP000323930"/>
    </source>
</evidence>
<dbReference type="EMBL" id="VSDQ01000679">
    <property type="protein sequence ID" value="TYA74892.1"/>
    <property type="molecule type" value="Genomic_DNA"/>
</dbReference>
<feature type="transmembrane region" description="Helical" evidence="1">
    <location>
        <begin position="38"/>
        <end position="65"/>
    </location>
</feature>
<dbReference type="InterPro" id="IPR010380">
    <property type="entry name" value="DUF975"/>
</dbReference>
<reference evidence="2 3" key="1">
    <citation type="submission" date="2019-08" db="EMBL/GenBank/DDBJ databases">
        <title>Seonamhaeicola sediminis sp. nov., isolated from marine sediment.</title>
        <authorList>
            <person name="Cao W.R."/>
        </authorList>
    </citation>
    <scope>NUCLEOTIDE SEQUENCE [LARGE SCALE GENOMIC DNA]</scope>
    <source>
        <strain evidence="2 3">B011</strain>
    </source>
</reference>
<feature type="transmembrane region" description="Helical" evidence="1">
    <location>
        <begin position="85"/>
        <end position="106"/>
    </location>
</feature>
<keyword evidence="1" id="KW-0472">Membrane</keyword>
<protein>
    <recommendedName>
        <fullName evidence="4">DUF975 family protein</fullName>
    </recommendedName>
</protein>
<comment type="caution">
    <text evidence="2">The sequence shown here is derived from an EMBL/GenBank/DDBJ whole genome shotgun (WGS) entry which is preliminary data.</text>
</comment>
<proteinExistence type="predicted"/>
<accession>A0A5D0HZG8</accession>
<evidence type="ECO:0000313" key="2">
    <source>
        <dbReference type="EMBL" id="TYA74892.1"/>
    </source>
</evidence>
<evidence type="ECO:0000256" key="1">
    <source>
        <dbReference type="SAM" id="Phobius"/>
    </source>
</evidence>
<evidence type="ECO:0008006" key="4">
    <source>
        <dbReference type="Google" id="ProtNLM"/>
    </source>
</evidence>
<keyword evidence="1" id="KW-0812">Transmembrane</keyword>
<dbReference type="OrthoDB" id="1365379at2"/>
<dbReference type="PANTHER" id="PTHR40076:SF1">
    <property type="entry name" value="MEMBRANE PROTEIN"/>
    <property type="match status" value="1"/>
</dbReference>
<sequence length="260" mass="29307">MDIVSALTDKINKARDLDFGTIFNESIELFKKTWLHGLLLQIFSILVMLPLIIVYFIPFIGAVIAQQEGGYVDNDAMENFLAGMSLLYILFVFVGAIVLGSVSYALNAGFYRIMKKLDHNEEVTTKEFFYFVKGKYLGKLLVLMVVIILIAIPSALLCYIPLIYVMVPMSFFLMIFAFNPELSVGQLVSVSFKLGNKKWLITFGLLVVTYLLSVILTFVTCGIGGLFLAPFMYHPIYLIYKHVIGFDDTNVIDQIGLIEE</sequence>
<dbReference type="AlphaFoldDB" id="A0A5D0HZG8"/>
<gene>
    <name evidence="2" type="ORF">FUA24_16445</name>
</gene>
<name>A0A5D0HZG8_9FLAO</name>